<evidence type="ECO:0000256" key="1">
    <source>
        <dbReference type="SAM" id="MobiDB-lite"/>
    </source>
</evidence>
<keyword evidence="2" id="KW-0812">Transmembrane</keyword>
<evidence type="ECO:0008006" key="5">
    <source>
        <dbReference type="Google" id="ProtNLM"/>
    </source>
</evidence>
<accession>A0ABP7QIZ2</accession>
<protein>
    <recommendedName>
        <fullName evidence="5">Integral membrane protein</fullName>
    </recommendedName>
</protein>
<comment type="caution">
    <text evidence="3">The sequence shown here is derived from an EMBL/GenBank/DDBJ whole genome shotgun (WGS) entry which is preliminary data.</text>
</comment>
<keyword evidence="2" id="KW-1133">Transmembrane helix</keyword>
<keyword evidence="2" id="KW-0472">Membrane</keyword>
<feature type="region of interest" description="Disordered" evidence="1">
    <location>
        <begin position="1"/>
        <end position="22"/>
    </location>
</feature>
<dbReference type="Proteomes" id="UP001500456">
    <property type="component" value="Unassembled WGS sequence"/>
</dbReference>
<evidence type="ECO:0000313" key="3">
    <source>
        <dbReference type="EMBL" id="GAA3983293.1"/>
    </source>
</evidence>
<feature type="transmembrane region" description="Helical" evidence="2">
    <location>
        <begin position="58"/>
        <end position="79"/>
    </location>
</feature>
<proteinExistence type="predicted"/>
<evidence type="ECO:0000256" key="2">
    <source>
        <dbReference type="SAM" id="Phobius"/>
    </source>
</evidence>
<sequence>MTLRGAADSSGLGDLEPGTNQRGQLRSRISDIAWTALCTVLALWAIWSAVGVARGVTAWAYCVVAWVLLAVALALRVVAIRRRTGIRPSYRTGRYSQR</sequence>
<dbReference type="EMBL" id="BAAAZX010000003">
    <property type="protein sequence ID" value="GAA3983293.1"/>
    <property type="molecule type" value="Genomic_DNA"/>
</dbReference>
<evidence type="ECO:0000313" key="4">
    <source>
        <dbReference type="Proteomes" id="UP001500456"/>
    </source>
</evidence>
<gene>
    <name evidence="3" type="ORF">GCM10022232_14730</name>
</gene>
<feature type="transmembrane region" description="Helical" evidence="2">
    <location>
        <begin position="32"/>
        <end position="52"/>
    </location>
</feature>
<keyword evidence="4" id="KW-1185">Reference proteome</keyword>
<dbReference type="RefSeq" id="WP_266451424.1">
    <property type="nucleotide sequence ID" value="NZ_BAAAZX010000003.1"/>
</dbReference>
<name>A0ABP7QIZ2_9ACTN</name>
<reference evidence="4" key="1">
    <citation type="journal article" date="2019" name="Int. J. Syst. Evol. Microbiol.">
        <title>The Global Catalogue of Microorganisms (GCM) 10K type strain sequencing project: providing services to taxonomists for standard genome sequencing and annotation.</title>
        <authorList>
            <consortium name="The Broad Institute Genomics Platform"/>
            <consortium name="The Broad Institute Genome Sequencing Center for Infectious Disease"/>
            <person name="Wu L."/>
            <person name="Ma J."/>
        </authorList>
    </citation>
    <scope>NUCLEOTIDE SEQUENCE [LARGE SCALE GENOMIC DNA]</scope>
    <source>
        <strain evidence="4">JCM 16924</strain>
    </source>
</reference>
<organism evidence="3 4">
    <name type="scientific">Streptomyces plumbiresistens</name>
    <dbReference type="NCBI Taxonomy" id="511811"/>
    <lineage>
        <taxon>Bacteria</taxon>
        <taxon>Bacillati</taxon>
        <taxon>Actinomycetota</taxon>
        <taxon>Actinomycetes</taxon>
        <taxon>Kitasatosporales</taxon>
        <taxon>Streptomycetaceae</taxon>
        <taxon>Streptomyces</taxon>
    </lineage>
</organism>